<sequence length="381" mass="42172">MSKPELPRVKHRHFTLDGFRYQIYATQVEDRDYDTLYQAWRTTVANGERTQVLLKPVAVSGDGEQRGRYWEEVQLALHLEHPHIAKVHGITVAPDRATYVVTESMPGLYLATALDFSLLVGRRVSPAFAAHVASLVADALDHAHMQADKQGTPLHIIHRGVGPMRIRVGFDGRVKLVNFGSAYSELRDRLKTPPGILRGDAAYAAPELWRAVMDSSGPVGDSLIARKVDGRADVFSLGLTLLETLWALYALDPVDIPEDVQKPRVARKVTTEQHVWTDPGVLADRALRFDVAQLKDRLDQLPKGLGEIVRRALQPDPSERLTAAQMRDGLREYLAKLQSPFDDKAAGAELSGIYGAAKSARRLLGSPIERTALSDLDDEEG</sequence>
<protein>
    <recommendedName>
        <fullName evidence="5">Protein kinase domain-containing protein</fullName>
    </recommendedName>
</protein>
<name>A0A1L9BFZ1_9BACT</name>
<dbReference type="PROSITE" id="PS50011">
    <property type="entry name" value="PROTEIN_KINASE_DOM"/>
    <property type="match status" value="1"/>
</dbReference>
<dbReference type="RefSeq" id="WP_071897624.1">
    <property type="nucleotide sequence ID" value="NZ_MPIN01000002.1"/>
</dbReference>
<evidence type="ECO:0000256" key="2">
    <source>
        <dbReference type="ARBA" id="ARBA00022741"/>
    </source>
</evidence>
<dbReference type="GO" id="GO:0004674">
    <property type="term" value="F:protein serine/threonine kinase activity"/>
    <property type="evidence" value="ECO:0007669"/>
    <property type="project" value="TreeGrafter"/>
</dbReference>
<dbReference type="PANTHER" id="PTHR43289:SF6">
    <property type="entry name" value="SERINE_THREONINE-PROTEIN KINASE NEKL-3"/>
    <property type="match status" value="1"/>
</dbReference>
<dbReference type="GO" id="GO:0005524">
    <property type="term" value="F:ATP binding"/>
    <property type="evidence" value="ECO:0007669"/>
    <property type="project" value="UniProtKB-KW"/>
</dbReference>
<organism evidence="6 7">
    <name type="scientific">Cystobacter ferrugineus</name>
    <dbReference type="NCBI Taxonomy" id="83449"/>
    <lineage>
        <taxon>Bacteria</taxon>
        <taxon>Pseudomonadati</taxon>
        <taxon>Myxococcota</taxon>
        <taxon>Myxococcia</taxon>
        <taxon>Myxococcales</taxon>
        <taxon>Cystobacterineae</taxon>
        <taxon>Archangiaceae</taxon>
        <taxon>Cystobacter</taxon>
    </lineage>
</organism>
<reference evidence="6 7" key="2">
    <citation type="submission" date="2016-12" db="EMBL/GenBank/DDBJ databases">
        <title>Draft Genome Sequence of Cystobacter ferrugineus Strain Cbfe23.</title>
        <authorList>
            <person name="Akbar S."/>
            <person name="Dowd S.E."/>
            <person name="Stevens D.C."/>
        </authorList>
    </citation>
    <scope>NUCLEOTIDE SEQUENCE [LARGE SCALE GENOMIC DNA]</scope>
    <source>
        <strain evidence="6 7">Cbfe23</strain>
    </source>
</reference>
<keyword evidence="2" id="KW-0547">Nucleotide-binding</keyword>
<evidence type="ECO:0000259" key="5">
    <source>
        <dbReference type="PROSITE" id="PS50011"/>
    </source>
</evidence>
<evidence type="ECO:0000313" key="6">
    <source>
        <dbReference type="EMBL" id="OJH41192.1"/>
    </source>
</evidence>
<evidence type="ECO:0000256" key="1">
    <source>
        <dbReference type="ARBA" id="ARBA00022679"/>
    </source>
</evidence>
<dbReference type="SMART" id="SM00220">
    <property type="entry name" value="S_TKc"/>
    <property type="match status" value="1"/>
</dbReference>
<dbReference type="STRING" id="83449.BON30_09920"/>
<evidence type="ECO:0000256" key="3">
    <source>
        <dbReference type="ARBA" id="ARBA00022777"/>
    </source>
</evidence>
<comment type="caution">
    <text evidence="6">The sequence shown here is derived from an EMBL/GenBank/DDBJ whole genome shotgun (WGS) entry which is preliminary data.</text>
</comment>
<dbReference type="InterPro" id="IPR011009">
    <property type="entry name" value="Kinase-like_dom_sf"/>
</dbReference>
<dbReference type="SUPFAM" id="SSF56112">
    <property type="entry name" value="Protein kinase-like (PK-like)"/>
    <property type="match status" value="1"/>
</dbReference>
<reference evidence="7" key="1">
    <citation type="submission" date="2016-11" db="EMBL/GenBank/DDBJ databases">
        <authorList>
            <person name="Shukria A."/>
            <person name="Stevens D.C."/>
        </authorList>
    </citation>
    <scope>NUCLEOTIDE SEQUENCE [LARGE SCALE GENOMIC DNA]</scope>
    <source>
        <strain evidence="7">Cbfe23</strain>
    </source>
</reference>
<dbReference type="Pfam" id="PF00069">
    <property type="entry name" value="Pkinase"/>
    <property type="match status" value="1"/>
</dbReference>
<dbReference type="EMBL" id="MPIN01000002">
    <property type="protein sequence ID" value="OJH41192.1"/>
    <property type="molecule type" value="Genomic_DNA"/>
</dbReference>
<keyword evidence="1" id="KW-0808">Transferase</keyword>
<keyword evidence="3" id="KW-0418">Kinase</keyword>
<evidence type="ECO:0000313" key="7">
    <source>
        <dbReference type="Proteomes" id="UP000182229"/>
    </source>
</evidence>
<keyword evidence="7" id="KW-1185">Reference proteome</keyword>
<dbReference type="Gene3D" id="1.10.510.10">
    <property type="entry name" value="Transferase(Phosphotransferase) domain 1"/>
    <property type="match status" value="1"/>
</dbReference>
<dbReference type="OrthoDB" id="5521996at2"/>
<gene>
    <name evidence="6" type="ORF">BON30_09920</name>
</gene>
<accession>A0A1L9BFZ1</accession>
<dbReference type="AlphaFoldDB" id="A0A1L9BFZ1"/>
<feature type="domain" description="Protein kinase" evidence="5">
    <location>
        <begin position="22"/>
        <end position="334"/>
    </location>
</feature>
<dbReference type="InterPro" id="IPR000719">
    <property type="entry name" value="Prot_kinase_dom"/>
</dbReference>
<evidence type="ECO:0000256" key="4">
    <source>
        <dbReference type="ARBA" id="ARBA00022840"/>
    </source>
</evidence>
<proteinExistence type="predicted"/>
<dbReference type="Proteomes" id="UP000182229">
    <property type="component" value="Unassembled WGS sequence"/>
</dbReference>
<dbReference type="PANTHER" id="PTHR43289">
    <property type="entry name" value="MITOGEN-ACTIVATED PROTEIN KINASE KINASE KINASE 20-RELATED"/>
    <property type="match status" value="1"/>
</dbReference>
<keyword evidence="4" id="KW-0067">ATP-binding</keyword>